<evidence type="ECO:0008006" key="3">
    <source>
        <dbReference type="Google" id="ProtNLM"/>
    </source>
</evidence>
<dbReference type="Proteomes" id="UP000693672">
    <property type="component" value="Unassembled WGS sequence"/>
</dbReference>
<evidence type="ECO:0000313" key="1">
    <source>
        <dbReference type="EMBL" id="CAG7632449.1"/>
    </source>
</evidence>
<reference evidence="1" key="1">
    <citation type="submission" date="2021-06" db="EMBL/GenBank/DDBJ databases">
        <authorList>
            <person name="Criscuolo A."/>
        </authorList>
    </citation>
    <scope>NUCLEOTIDE SEQUENCE</scope>
    <source>
        <strain evidence="1">CIP111600</strain>
    </source>
</reference>
<gene>
    <name evidence="1" type="ORF">PAESOLCIP111_03381</name>
</gene>
<name>A0A916K566_9BACL</name>
<protein>
    <recommendedName>
        <fullName evidence="3">Haloacid dehalogenase</fullName>
    </recommendedName>
</protein>
<sequence>MNTKPQLVLDIGGVLLTNLSPRLWQQLSVEANVPDHVIAAQFKQEVREALWSGKMTEEDFWSWLCVTFPSIDEHKARELLHANLVPLPALSYLPAWSRVADIHLLSNHRSEWGVPALAAVSEHIESITISSSIGCCKPHPEMFEALASRIGSFDRILFVDDQDKNLKPAARIGWDTLLADAGGAWIGQVAGYLSGTPLNGESRSAV</sequence>
<dbReference type="EMBL" id="CAJVAS010000014">
    <property type="protein sequence ID" value="CAG7632449.1"/>
    <property type="molecule type" value="Genomic_DNA"/>
</dbReference>
<dbReference type="AlphaFoldDB" id="A0A916K566"/>
<proteinExistence type="predicted"/>
<evidence type="ECO:0000313" key="2">
    <source>
        <dbReference type="Proteomes" id="UP000693672"/>
    </source>
</evidence>
<dbReference type="InterPro" id="IPR006439">
    <property type="entry name" value="HAD-SF_hydro_IA"/>
</dbReference>
<keyword evidence="2" id="KW-1185">Reference proteome</keyword>
<dbReference type="PANTHER" id="PTHR43611:SF3">
    <property type="entry name" value="FLAVIN MONONUCLEOTIDE HYDROLASE 1, CHLOROPLATIC"/>
    <property type="match status" value="1"/>
</dbReference>
<accession>A0A916K566</accession>
<dbReference type="PANTHER" id="PTHR43611">
    <property type="entry name" value="ALPHA-D-GLUCOSE 1-PHOSPHATE PHOSPHATASE"/>
    <property type="match status" value="1"/>
</dbReference>
<organism evidence="1 2">
    <name type="scientific">Paenibacillus solanacearum</name>
    <dbReference type="NCBI Taxonomy" id="2048548"/>
    <lineage>
        <taxon>Bacteria</taxon>
        <taxon>Bacillati</taxon>
        <taxon>Bacillota</taxon>
        <taxon>Bacilli</taxon>
        <taxon>Bacillales</taxon>
        <taxon>Paenibacillaceae</taxon>
        <taxon>Paenibacillus</taxon>
    </lineage>
</organism>
<comment type="caution">
    <text evidence="1">The sequence shown here is derived from an EMBL/GenBank/DDBJ whole genome shotgun (WGS) entry which is preliminary data.</text>
</comment>
<dbReference type="RefSeq" id="WP_218093138.1">
    <property type="nucleotide sequence ID" value="NZ_CAJVAS010000014.1"/>
</dbReference>
<dbReference type="NCBIfam" id="TIGR01509">
    <property type="entry name" value="HAD-SF-IA-v3"/>
    <property type="match status" value="1"/>
</dbReference>